<evidence type="ECO:0000256" key="1">
    <source>
        <dbReference type="SAM" id="SignalP"/>
    </source>
</evidence>
<dbReference type="SMART" id="SM00564">
    <property type="entry name" value="PQQ"/>
    <property type="match status" value="5"/>
</dbReference>
<name>A0ABP9JAB0_9MICO</name>
<dbReference type="Proteomes" id="UP001500427">
    <property type="component" value="Unassembled WGS sequence"/>
</dbReference>
<dbReference type="PANTHER" id="PTHR34512">
    <property type="entry name" value="CELL SURFACE PROTEIN"/>
    <property type="match status" value="1"/>
</dbReference>
<feature type="chain" id="PRO_5046768110" description="Pyrrolo-quinoline quinone repeat domain-containing protein" evidence="1">
    <location>
        <begin position="27"/>
        <end position="400"/>
    </location>
</feature>
<dbReference type="Pfam" id="PF13360">
    <property type="entry name" value="PQQ_2"/>
    <property type="match status" value="2"/>
</dbReference>
<comment type="caution">
    <text evidence="3">The sequence shown here is derived from an EMBL/GenBank/DDBJ whole genome shotgun (WGS) entry which is preliminary data.</text>
</comment>
<organism evidence="3 4">
    <name type="scientific">Terrabacter aeriphilus</name>
    <dbReference type="NCBI Taxonomy" id="515662"/>
    <lineage>
        <taxon>Bacteria</taxon>
        <taxon>Bacillati</taxon>
        <taxon>Actinomycetota</taxon>
        <taxon>Actinomycetes</taxon>
        <taxon>Micrococcales</taxon>
        <taxon>Intrasporangiaceae</taxon>
        <taxon>Terrabacter</taxon>
    </lineage>
</organism>
<dbReference type="InterPro" id="IPR011047">
    <property type="entry name" value="Quinoprotein_ADH-like_sf"/>
</dbReference>
<dbReference type="Gene3D" id="2.140.10.10">
    <property type="entry name" value="Quinoprotein alcohol dehydrogenase-like superfamily"/>
    <property type="match status" value="1"/>
</dbReference>
<keyword evidence="1" id="KW-0732">Signal</keyword>
<gene>
    <name evidence="3" type="ORF">GCM10023258_15280</name>
</gene>
<evidence type="ECO:0000259" key="2">
    <source>
        <dbReference type="Pfam" id="PF13360"/>
    </source>
</evidence>
<keyword evidence="4" id="KW-1185">Reference proteome</keyword>
<dbReference type="PANTHER" id="PTHR34512:SF30">
    <property type="entry name" value="OUTER MEMBRANE PROTEIN ASSEMBLY FACTOR BAMB"/>
    <property type="match status" value="1"/>
</dbReference>
<accession>A0ABP9JAB0</accession>
<feature type="signal peptide" evidence="1">
    <location>
        <begin position="1"/>
        <end position="26"/>
    </location>
</feature>
<feature type="domain" description="Pyrrolo-quinoline quinone repeat" evidence="2">
    <location>
        <begin position="240"/>
        <end position="345"/>
    </location>
</feature>
<sequence length="400" mass="40651">MRRLGLTTAALSIVCLGVLSSSEATGAVSTSSWSQPQGDAAHSNRNNAETTITAATVAGLAVRYSVGRLPDYSVCGRAHPHAAVATASRLYVFDGRRVVATDLATGQQLWRGADLGGTTGFQATDLAVSGSRVVVQGSGGCLSQSDPGLRLVGLDAATGATVWSVQRGGYNRSMVVSGSTVVSDNDDISGVPSVVAYDLTTGAQRWVRSGCVSSGFGPDAGLFASDDNILTTCGALSFARRGATSWSKPAGWSFLRADPSGTVSPNVYARNPAGRITALSPTGAVRWTSTESGPLLAAGPVRLIVGCGATNVCALNRATGARVWTSARSVAPTAAVLAADLAYVTPGEAPLVAATGRPVPGADSDFLSPYGYLADGAVEVAGGRLVNVTRRAVDVYALTP</sequence>
<evidence type="ECO:0000313" key="3">
    <source>
        <dbReference type="EMBL" id="GAA5023713.1"/>
    </source>
</evidence>
<dbReference type="EMBL" id="BAABIW010000010">
    <property type="protein sequence ID" value="GAA5023713.1"/>
    <property type="molecule type" value="Genomic_DNA"/>
</dbReference>
<dbReference type="SUPFAM" id="SSF50998">
    <property type="entry name" value="Quinoprotein alcohol dehydrogenase-like"/>
    <property type="match status" value="1"/>
</dbReference>
<reference evidence="4" key="1">
    <citation type="journal article" date="2019" name="Int. J. Syst. Evol. Microbiol.">
        <title>The Global Catalogue of Microorganisms (GCM) 10K type strain sequencing project: providing services to taxonomists for standard genome sequencing and annotation.</title>
        <authorList>
            <consortium name="The Broad Institute Genomics Platform"/>
            <consortium name="The Broad Institute Genome Sequencing Center for Infectious Disease"/>
            <person name="Wu L."/>
            <person name="Ma J."/>
        </authorList>
    </citation>
    <scope>NUCLEOTIDE SEQUENCE [LARGE SCALE GENOMIC DNA]</scope>
    <source>
        <strain evidence="4">JCM 17687</strain>
    </source>
</reference>
<dbReference type="InterPro" id="IPR018391">
    <property type="entry name" value="PQQ_b-propeller_rpt"/>
</dbReference>
<feature type="domain" description="Pyrrolo-quinoline quinone repeat" evidence="2">
    <location>
        <begin position="78"/>
        <end position="208"/>
    </location>
</feature>
<dbReference type="InterPro" id="IPR002372">
    <property type="entry name" value="PQQ_rpt_dom"/>
</dbReference>
<dbReference type="Gene3D" id="2.40.128.630">
    <property type="match status" value="1"/>
</dbReference>
<proteinExistence type="predicted"/>
<protein>
    <recommendedName>
        <fullName evidence="2">Pyrrolo-quinoline quinone repeat domain-containing protein</fullName>
    </recommendedName>
</protein>
<evidence type="ECO:0000313" key="4">
    <source>
        <dbReference type="Proteomes" id="UP001500427"/>
    </source>
</evidence>
<dbReference type="RefSeq" id="WP_345506863.1">
    <property type="nucleotide sequence ID" value="NZ_BAABIW010000010.1"/>
</dbReference>